<keyword evidence="1" id="KW-1133">Transmembrane helix</keyword>
<proteinExistence type="predicted"/>
<feature type="transmembrane region" description="Helical" evidence="1">
    <location>
        <begin position="50"/>
        <end position="71"/>
    </location>
</feature>
<evidence type="ECO:0000256" key="1">
    <source>
        <dbReference type="SAM" id="Phobius"/>
    </source>
</evidence>
<protein>
    <submittedName>
        <fullName evidence="2">Uncharacterized protein</fullName>
    </submittedName>
</protein>
<dbReference type="RefSeq" id="WP_188810405.1">
    <property type="nucleotide sequence ID" value="NZ_BMHT01000001.1"/>
</dbReference>
<dbReference type="Proteomes" id="UP000632273">
    <property type="component" value="Unassembled WGS sequence"/>
</dbReference>
<sequence length="76" mass="8129">MDRLLLKRHPGFALSYLLLEMAALHTATMMPADYQTIDGEMVSYSIGEAALRNGSAVLVGGLLVGVLPLVAEVEKV</sequence>
<name>A0ABQ1TJ76_9BACT</name>
<keyword evidence="1" id="KW-0812">Transmembrane</keyword>
<keyword evidence="3" id="KW-1185">Reference proteome</keyword>
<evidence type="ECO:0000313" key="3">
    <source>
        <dbReference type="Proteomes" id="UP000632273"/>
    </source>
</evidence>
<evidence type="ECO:0000313" key="2">
    <source>
        <dbReference type="EMBL" id="GGE96407.1"/>
    </source>
</evidence>
<keyword evidence="1" id="KW-0472">Membrane</keyword>
<organism evidence="2 3">
    <name type="scientific">Hymenobacter cavernae</name>
    <dbReference type="NCBI Taxonomy" id="2044852"/>
    <lineage>
        <taxon>Bacteria</taxon>
        <taxon>Pseudomonadati</taxon>
        <taxon>Bacteroidota</taxon>
        <taxon>Cytophagia</taxon>
        <taxon>Cytophagales</taxon>
        <taxon>Hymenobacteraceae</taxon>
        <taxon>Hymenobacter</taxon>
    </lineage>
</organism>
<dbReference type="EMBL" id="BMHT01000001">
    <property type="protein sequence ID" value="GGE96407.1"/>
    <property type="molecule type" value="Genomic_DNA"/>
</dbReference>
<accession>A0ABQ1TJ76</accession>
<feature type="transmembrane region" description="Helical" evidence="1">
    <location>
        <begin position="12"/>
        <end position="30"/>
    </location>
</feature>
<reference evidence="3" key="1">
    <citation type="journal article" date="2019" name="Int. J. Syst. Evol. Microbiol.">
        <title>The Global Catalogue of Microorganisms (GCM) 10K type strain sequencing project: providing services to taxonomists for standard genome sequencing and annotation.</title>
        <authorList>
            <consortium name="The Broad Institute Genomics Platform"/>
            <consortium name="The Broad Institute Genome Sequencing Center for Infectious Disease"/>
            <person name="Wu L."/>
            <person name="Ma J."/>
        </authorList>
    </citation>
    <scope>NUCLEOTIDE SEQUENCE [LARGE SCALE GENOMIC DNA]</scope>
    <source>
        <strain evidence="3">CGMCC 1.15197</strain>
    </source>
</reference>
<comment type="caution">
    <text evidence="2">The sequence shown here is derived from an EMBL/GenBank/DDBJ whole genome shotgun (WGS) entry which is preliminary data.</text>
</comment>
<gene>
    <name evidence="2" type="ORF">GCM10011383_03950</name>
</gene>